<organism evidence="1 2">
    <name type="scientific">Symbiodinium pilosum</name>
    <name type="common">Dinoflagellate</name>
    <dbReference type="NCBI Taxonomy" id="2952"/>
    <lineage>
        <taxon>Eukaryota</taxon>
        <taxon>Sar</taxon>
        <taxon>Alveolata</taxon>
        <taxon>Dinophyceae</taxon>
        <taxon>Suessiales</taxon>
        <taxon>Symbiodiniaceae</taxon>
        <taxon>Symbiodinium</taxon>
    </lineage>
</organism>
<sequence>AAPRVSSKVRTALQASPESEGVVCAINMREQFSGLETKRCCEEKTEATCVSCCQEHFASRGDKCVDVCSSMCSFGWNAANQKVPQCPEKLGALAAISSMHDAGILDMLHFASTFVSLST</sequence>
<dbReference type="OrthoDB" id="435342at2759"/>
<evidence type="ECO:0000313" key="2">
    <source>
        <dbReference type="Proteomes" id="UP000649617"/>
    </source>
</evidence>
<proteinExistence type="predicted"/>
<feature type="non-terminal residue" evidence="1">
    <location>
        <position position="119"/>
    </location>
</feature>
<dbReference type="EMBL" id="CAJNIZ010001002">
    <property type="protein sequence ID" value="CAE7180499.1"/>
    <property type="molecule type" value="Genomic_DNA"/>
</dbReference>
<reference evidence="1" key="1">
    <citation type="submission" date="2021-02" db="EMBL/GenBank/DDBJ databases">
        <authorList>
            <person name="Dougan E. K."/>
            <person name="Rhodes N."/>
            <person name="Thang M."/>
            <person name="Chan C."/>
        </authorList>
    </citation>
    <scope>NUCLEOTIDE SEQUENCE</scope>
</reference>
<protein>
    <submittedName>
        <fullName evidence="1">F23F12.8 protein</fullName>
    </submittedName>
</protein>
<evidence type="ECO:0000313" key="1">
    <source>
        <dbReference type="EMBL" id="CAE7180499.1"/>
    </source>
</evidence>
<dbReference type="Proteomes" id="UP000649617">
    <property type="component" value="Unassembled WGS sequence"/>
</dbReference>
<dbReference type="AlphaFoldDB" id="A0A812IY73"/>
<name>A0A812IY73_SYMPI</name>
<comment type="caution">
    <text evidence="1">The sequence shown here is derived from an EMBL/GenBank/DDBJ whole genome shotgun (WGS) entry which is preliminary data.</text>
</comment>
<keyword evidence="2" id="KW-1185">Reference proteome</keyword>
<accession>A0A812IY73</accession>
<gene>
    <name evidence="1" type="primary">F23F12.8</name>
    <name evidence="1" type="ORF">SPIL2461_LOCUS1057</name>
</gene>